<evidence type="ECO:0000256" key="1">
    <source>
        <dbReference type="ARBA" id="ARBA00022723"/>
    </source>
</evidence>
<proteinExistence type="predicted"/>
<dbReference type="AlphaFoldDB" id="A0AAP2W6N1"/>
<evidence type="ECO:0000313" key="2">
    <source>
        <dbReference type="EMBL" id="MCD1295467.1"/>
    </source>
</evidence>
<dbReference type="SUPFAM" id="SSF144052">
    <property type="entry name" value="Thermophilic metalloprotease-like"/>
    <property type="match status" value="1"/>
</dbReference>
<evidence type="ECO:0000313" key="3">
    <source>
        <dbReference type="Proteomes" id="UP001320159"/>
    </source>
</evidence>
<dbReference type="PANTHER" id="PTHR34448">
    <property type="entry name" value="AMINOPEPTIDASE"/>
    <property type="match status" value="1"/>
</dbReference>
<comment type="caution">
    <text evidence="2">The sequence shown here is derived from an EMBL/GenBank/DDBJ whole genome shotgun (WGS) entry which is preliminary data.</text>
</comment>
<dbReference type="Proteomes" id="UP001320159">
    <property type="component" value="Unassembled WGS sequence"/>
</dbReference>
<organism evidence="2 3">
    <name type="scientific">Methanooceanicella nereidis</name>
    <dbReference type="NCBI Taxonomy" id="2052831"/>
    <lineage>
        <taxon>Archaea</taxon>
        <taxon>Methanobacteriati</taxon>
        <taxon>Methanobacteriota</taxon>
        <taxon>Stenosarchaea group</taxon>
        <taxon>Methanomicrobia</taxon>
        <taxon>Methanocellales</taxon>
        <taxon>Methanocellaceae</taxon>
        <taxon>Methanooceanicella</taxon>
    </lineage>
</organism>
<keyword evidence="1" id="KW-0479">Metal-binding</keyword>
<sequence length="325" mass="36013">MNGIAEKLKDSLIEIMDIKSGDVALIVYDEYAREVMETTKKALEMVGVKVSGYKLPEAGRPLKKTPAELNKLLSELKPNLVFNQFKGIGEETPFRINLHHEESQYGARVGHSPSITIDMIKYPMTADFKAIKANSERLKEKFKGVKTVRLTTKKGTDLMFSIEGRDFRDDITIHPGEMGNLPSGEMWCAPVEHSMNGTIVCDGSIGDIGQVKEDLTIKVKGGYIVSLESKDKDLIRRVEELSSVDDEARLAGEFGIGLNPKARLTGILLEDEKVGGTLHIAFGANEDMPGGQNHSMTHRDYLFKEPSIINVDTGEYIMKDGKILI</sequence>
<protein>
    <submittedName>
        <fullName evidence="2">Leucyl aminopeptidase</fullName>
    </submittedName>
</protein>
<dbReference type="InterPro" id="IPR058739">
    <property type="entry name" value="NicX"/>
</dbReference>
<dbReference type="GO" id="GO:0004177">
    <property type="term" value="F:aminopeptidase activity"/>
    <property type="evidence" value="ECO:0007669"/>
    <property type="project" value="UniProtKB-KW"/>
</dbReference>
<keyword evidence="2" id="KW-0645">Protease</keyword>
<dbReference type="EMBL" id="PGCK01000009">
    <property type="protein sequence ID" value="MCD1295467.1"/>
    <property type="molecule type" value="Genomic_DNA"/>
</dbReference>
<keyword evidence="3" id="KW-1185">Reference proteome</keyword>
<dbReference type="PANTHER" id="PTHR34448:SF1">
    <property type="entry name" value="BLL6088 PROTEIN"/>
    <property type="match status" value="1"/>
</dbReference>
<dbReference type="RefSeq" id="WP_230742322.1">
    <property type="nucleotide sequence ID" value="NZ_PGCK01000009.1"/>
</dbReference>
<dbReference type="GO" id="GO:0046872">
    <property type="term" value="F:metal ion binding"/>
    <property type="evidence" value="ECO:0007669"/>
    <property type="project" value="UniProtKB-KW"/>
</dbReference>
<dbReference type="GO" id="GO:0006508">
    <property type="term" value="P:proteolysis"/>
    <property type="evidence" value="ECO:0007669"/>
    <property type="project" value="InterPro"/>
</dbReference>
<keyword evidence="2" id="KW-0031">Aminopeptidase</keyword>
<accession>A0AAP2W6N1</accession>
<dbReference type="InterPro" id="IPR052170">
    <property type="entry name" value="M29_Exopeptidase"/>
</dbReference>
<dbReference type="Pfam" id="PF26233">
    <property type="entry name" value="NicX"/>
    <property type="match status" value="1"/>
</dbReference>
<reference evidence="2 3" key="1">
    <citation type="submission" date="2017-11" db="EMBL/GenBank/DDBJ databases">
        <title>Isolation and Characterization of Family Methanocellaceae Species from Potential Methane Hydrate Area Offshore Southwestern Taiwan.</title>
        <authorList>
            <person name="Zhang W.-L."/>
            <person name="Chen W.-C."/>
            <person name="Lai M.-C."/>
            <person name="Chen S.-C."/>
        </authorList>
    </citation>
    <scope>NUCLEOTIDE SEQUENCE [LARGE SCALE GENOMIC DNA]</scope>
    <source>
        <strain evidence="2 3">CWC-04</strain>
    </source>
</reference>
<name>A0AAP2W6N1_9EURY</name>
<gene>
    <name evidence="2" type="ORF">CUJ83_10695</name>
</gene>
<keyword evidence="2" id="KW-0378">Hydrolase</keyword>